<sequence length="1087" mass="121770">MNELSDYDDCSPVPEPSQSSRRQKIGRACDECRKRKIKCNGAQPCERCIRSKIACKFDTPPIRRGPPKQYMDQFEKRLRQVEHALDTVDGLQNVYNLGKDVDCAELRKLNLQYHLSVDSAKSVSGDMTNDLANIWRSKLTKTSDDNKVEDLLSAAERSFVTFTINKSDDPITANAMFPSPPLSFDENQASSSAKLHRGNLSPRRLTCDPPLPPHAFTDGFYELPPPQIVDELLQTYFECVHPHCPVLHRPTFTDDIYNGEASVLLLNAVFALASIYSNDKNLELWEKKKMAGLATLLPNRRQDGGDCFFFRATEMLDQFLDLPRVSTLQAILLLIKYTQVAGVTSAMVQPTALFDIARQMVDVLELHKDHDDLYTKNSYGESRKRAFAIAFLFERVRSLRHDAIMQIHHRIRDHSFPVATTDESIQDEAAIIDFNYFLQMTDVIGQICEFNLYGKSVGHKDHRQVTREYGRLVSFQSQLDAFLHQELLKTPKLVYGPSYESASYPAPGQGTDVFTGMLHMLYHTAVVLLHRPYMNDPLPKSTPHFPAFNHFDLSLSSASTVTHIAEHMAHNFEALFDEVPIAGCQYMTYCLSIAATVHRQILKHPTFGRSANSEYALTIHLLKQVYHLSTASRNSVRPDPPRHESTLYGGPKPGTSLSTPLPDQKASRWKDWMKARPSYGARNRTQSALMQHSPYLEDLEESEDDFEEKPCAFPPPKQNLPKHMEQASSLSVHSGQMSSRFLQALPDAQQNNRRSPSQQHRPDPRLGFEVDWHHTDDHSLAPPYHDPSQSHQGLHGRRGMPTPVPTISRQSSLMTQTFGSLQLTETQDNDQDQGYLQSHRVAQPPYQPAYHVPQPTRSSQGLLRRPSRTRAHTLNADSTLIMRKHMANKSSHHDRLSLPTSSTVPSIALPTHSMSENLLPGGPQPSATMSASRSKTRTHPYMSPIPNGPSPTLSSGLHRTRGILNSKVTEQRREDAKSNLLRSQPDSSGDTYPKTMEAPPLTSVDFSTGLCIVTQPTAGGPTISLADLTKADHLTTMGLDMQAENHLGLAALEMEGAPGLLSASMFDNPMHVSTDVLMMDDLEAFLA</sequence>
<dbReference type="CDD" id="cd00067">
    <property type="entry name" value="GAL4"/>
    <property type="match status" value="1"/>
</dbReference>
<proteinExistence type="predicted"/>
<evidence type="ECO:0000259" key="4">
    <source>
        <dbReference type="PROSITE" id="PS50048"/>
    </source>
</evidence>
<feature type="region of interest" description="Disordered" evidence="3">
    <location>
        <begin position="699"/>
        <end position="736"/>
    </location>
</feature>
<accession>A0A261XVI9</accession>
<dbReference type="PROSITE" id="PS50048">
    <property type="entry name" value="ZN2_CY6_FUNGAL_2"/>
    <property type="match status" value="1"/>
</dbReference>
<dbReference type="Proteomes" id="UP000242875">
    <property type="component" value="Unassembled WGS sequence"/>
</dbReference>
<evidence type="ECO:0000256" key="2">
    <source>
        <dbReference type="ARBA" id="ARBA00023242"/>
    </source>
</evidence>
<protein>
    <recommendedName>
        <fullName evidence="4">Zn(2)-C6 fungal-type domain-containing protein</fullName>
    </recommendedName>
</protein>
<dbReference type="SMART" id="SM00066">
    <property type="entry name" value="GAL4"/>
    <property type="match status" value="1"/>
</dbReference>
<gene>
    <name evidence="5" type="ORF">BZG36_04441</name>
</gene>
<dbReference type="InterPro" id="IPR036864">
    <property type="entry name" value="Zn2-C6_fun-type_DNA-bd_sf"/>
</dbReference>
<organism evidence="5 6">
    <name type="scientific">Bifiguratus adelaidae</name>
    <dbReference type="NCBI Taxonomy" id="1938954"/>
    <lineage>
        <taxon>Eukaryota</taxon>
        <taxon>Fungi</taxon>
        <taxon>Fungi incertae sedis</taxon>
        <taxon>Mucoromycota</taxon>
        <taxon>Mucoromycotina</taxon>
        <taxon>Endogonomycetes</taxon>
        <taxon>Endogonales</taxon>
        <taxon>Endogonales incertae sedis</taxon>
        <taxon>Bifiguratus</taxon>
    </lineage>
</organism>
<dbReference type="Gene3D" id="4.10.240.10">
    <property type="entry name" value="Zn(2)-C6 fungal-type DNA-binding domain"/>
    <property type="match status" value="1"/>
</dbReference>
<feature type="compositionally biased region" description="Polar residues" evidence="3">
    <location>
        <begin position="748"/>
        <end position="759"/>
    </location>
</feature>
<feature type="region of interest" description="Disordered" evidence="3">
    <location>
        <begin position="845"/>
        <end position="880"/>
    </location>
</feature>
<dbReference type="OrthoDB" id="2283631at2759"/>
<dbReference type="GO" id="GO:0003677">
    <property type="term" value="F:DNA binding"/>
    <property type="evidence" value="ECO:0007669"/>
    <property type="project" value="InterPro"/>
</dbReference>
<evidence type="ECO:0000313" key="5">
    <source>
        <dbReference type="EMBL" id="OZJ02379.1"/>
    </source>
</evidence>
<dbReference type="InterPro" id="IPR007219">
    <property type="entry name" value="XnlR_reg_dom"/>
</dbReference>
<comment type="caution">
    <text evidence="5">The sequence shown here is derived from an EMBL/GenBank/DDBJ whole genome shotgun (WGS) entry which is preliminary data.</text>
</comment>
<keyword evidence="6" id="KW-1185">Reference proteome</keyword>
<dbReference type="CDD" id="cd12148">
    <property type="entry name" value="fungal_TF_MHR"/>
    <property type="match status" value="1"/>
</dbReference>
<feature type="compositionally biased region" description="Polar residues" evidence="3">
    <location>
        <begin position="980"/>
        <end position="990"/>
    </location>
</feature>
<keyword evidence="2" id="KW-0539">Nucleus</keyword>
<feature type="region of interest" description="Disordered" evidence="3">
    <location>
        <begin position="748"/>
        <end position="807"/>
    </location>
</feature>
<feature type="region of interest" description="Disordered" evidence="3">
    <location>
        <begin position="1"/>
        <end position="24"/>
    </location>
</feature>
<dbReference type="PROSITE" id="PS00463">
    <property type="entry name" value="ZN2_CY6_FUNGAL_1"/>
    <property type="match status" value="1"/>
</dbReference>
<feature type="compositionally biased region" description="Basic and acidic residues" evidence="3">
    <location>
        <begin position="760"/>
        <end position="779"/>
    </location>
</feature>
<feature type="compositionally biased region" description="Polar residues" evidence="3">
    <location>
        <begin position="726"/>
        <end position="736"/>
    </location>
</feature>
<dbReference type="SUPFAM" id="SSF57701">
    <property type="entry name" value="Zn2/Cys6 DNA-binding domain"/>
    <property type="match status" value="1"/>
</dbReference>
<reference evidence="5 6" key="1">
    <citation type="journal article" date="2017" name="Mycologia">
        <title>Bifiguratus adelaidae, gen. et sp. nov., a new member of Mucoromycotina in endophytic and soil-dwelling habitats.</title>
        <authorList>
            <person name="Torres-Cruz T.J."/>
            <person name="Billingsley Tobias T.L."/>
            <person name="Almatruk M."/>
            <person name="Hesse C."/>
            <person name="Kuske C.R."/>
            <person name="Desiro A."/>
            <person name="Benucci G.M."/>
            <person name="Bonito G."/>
            <person name="Stajich J.E."/>
            <person name="Dunlap C."/>
            <person name="Arnold A.E."/>
            <person name="Porras-Alfaro A."/>
        </authorList>
    </citation>
    <scope>NUCLEOTIDE SEQUENCE [LARGE SCALE GENOMIC DNA]</scope>
    <source>
        <strain evidence="5 6">AZ0501</strain>
    </source>
</reference>
<dbReference type="PANTHER" id="PTHR46910">
    <property type="entry name" value="TRANSCRIPTION FACTOR PDR1"/>
    <property type="match status" value="1"/>
</dbReference>
<dbReference type="GO" id="GO:0006351">
    <property type="term" value="P:DNA-templated transcription"/>
    <property type="evidence" value="ECO:0007669"/>
    <property type="project" value="InterPro"/>
</dbReference>
<evidence type="ECO:0000256" key="3">
    <source>
        <dbReference type="SAM" id="MobiDB-lite"/>
    </source>
</evidence>
<evidence type="ECO:0000313" key="6">
    <source>
        <dbReference type="Proteomes" id="UP000242875"/>
    </source>
</evidence>
<dbReference type="Pfam" id="PF00172">
    <property type="entry name" value="Zn_clus"/>
    <property type="match status" value="1"/>
</dbReference>
<dbReference type="Pfam" id="PF04082">
    <property type="entry name" value="Fungal_trans"/>
    <property type="match status" value="1"/>
</dbReference>
<dbReference type="GO" id="GO:0008270">
    <property type="term" value="F:zinc ion binding"/>
    <property type="evidence" value="ECO:0007669"/>
    <property type="project" value="InterPro"/>
</dbReference>
<keyword evidence="1" id="KW-0479">Metal-binding</keyword>
<dbReference type="PANTHER" id="PTHR46910:SF1">
    <property type="entry name" value="MISCELLANEOUS ZN(II)2CYS6 TRANSCRIPTION FACTOR (EUROFUNG)-RELATED"/>
    <property type="match status" value="1"/>
</dbReference>
<name>A0A261XVI9_9FUNG</name>
<feature type="domain" description="Zn(2)-C6 fungal-type" evidence="4">
    <location>
        <begin position="28"/>
        <end position="57"/>
    </location>
</feature>
<evidence type="ECO:0000256" key="1">
    <source>
        <dbReference type="ARBA" id="ARBA00022723"/>
    </source>
</evidence>
<dbReference type="InterPro" id="IPR001138">
    <property type="entry name" value="Zn2Cys6_DnaBD"/>
</dbReference>
<dbReference type="InterPro" id="IPR050987">
    <property type="entry name" value="AtrR-like"/>
</dbReference>
<dbReference type="GO" id="GO:0000981">
    <property type="term" value="F:DNA-binding transcription factor activity, RNA polymerase II-specific"/>
    <property type="evidence" value="ECO:0007669"/>
    <property type="project" value="InterPro"/>
</dbReference>
<feature type="region of interest" description="Disordered" evidence="3">
    <location>
        <begin position="632"/>
        <end position="667"/>
    </location>
</feature>
<feature type="region of interest" description="Disordered" evidence="3">
    <location>
        <begin position="912"/>
        <end position="1000"/>
    </location>
</feature>
<dbReference type="AlphaFoldDB" id="A0A261XVI9"/>
<dbReference type="EMBL" id="MVBO01000158">
    <property type="protein sequence ID" value="OZJ02379.1"/>
    <property type="molecule type" value="Genomic_DNA"/>
</dbReference>